<dbReference type="Gene3D" id="3.30.40.10">
    <property type="entry name" value="Zinc/RING finger domain, C3HC4 (zinc finger)"/>
    <property type="match status" value="1"/>
</dbReference>
<dbReference type="PANTHER" id="PTHR46539">
    <property type="entry name" value="E3 UBIQUITIN-PROTEIN LIGASE ATL42"/>
    <property type="match status" value="1"/>
</dbReference>
<keyword evidence="15" id="KW-1185">Reference proteome</keyword>
<evidence type="ECO:0000256" key="2">
    <source>
        <dbReference type="ARBA" id="ARBA00022670"/>
    </source>
</evidence>
<dbReference type="Gene3D" id="3.90.70.10">
    <property type="entry name" value="Cysteine proteinases"/>
    <property type="match status" value="1"/>
</dbReference>
<dbReference type="Pfam" id="PF13639">
    <property type="entry name" value="zf-RING_2"/>
    <property type="match status" value="1"/>
</dbReference>
<dbReference type="GO" id="GO:0008234">
    <property type="term" value="F:cysteine-type peptidase activity"/>
    <property type="evidence" value="ECO:0007669"/>
    <property type="project" value="UniProtKB-KW"/>
</dbReference>
<feature type="transmembrane region" description="Helical" evidence="12">
    <location>
        <begin position="248"/>
        <end position="267"/>
    </location>
</feature>
<dbReference type="PANTHER" id="PTHR46539:SF28">
    <property type="entry name" value="RING FINGER PROTEIN 130"/>
    <property type="match status" value="1"/>
</dbReference>
<evidence type="ECO:0000256" key="8">
    <source>
        <dbReference type="ARBA" id="ARBA00022833"/>
    </source>
</evidence>
<organism evidence="14 15">
    <name type="scientific">Clarias magur</name>
    <name type="common">Asian catfish</name>
    <name type="synonym">Macropteronotus magur</name>
    <dbReference type="NCBI Taxonomy" id="1594786"/>
    <lineage>
        <taxon>Eukaryota</taxon>
        <taxon>Metazoa</taxon>
        <taxon>Chordata</taxon>
        <taxon>Craniata</taxon>
        <taxon>Vertebrata</taxon>
        <taxon>Euteleostomi</taxon>
        <taxon>Actinopterygii</taxon>
        <taxon>Neopterygii</taxon>
        <taxon>Teleostei</taxon>
        <taxon>Ostariophysi</taxon>
        <taxon>Siluriformes</taxon>
        <taxon>Clariidae</taxon>
        <taxon>Clarias</taxon>
    </lineage>
</organism>
<keyword evidence="2" id="KW-0645">Protease</keyword>
<evidence type="ECO:0000313" key="15">
    <source>
        <dbReference type="Proteomes" id="UP000727407"/>
    </source>
</evidence>
<evidence type="ECO:0000256" key="1">
    <source>
        <dbReference type="ARBA" id="ARBA00004370"/>
    </source>
</evidence>
<keyword evidence="7" id="KW-0788">Thiol protease</keyword>
<evidence type="ECO:0000256" key="4">
    <source>
        <dbReference type="ARBA" id="ARBA00022723"/>
    </source>
</evidence>
<dbReference type="InterPro" id="IPR038765">
    <property type="entry name" value="Papain-like_cys_pep_sf"/>
</dbReference>
<dbReference type="InterPro" id="IPR000668">
    <property type="entry name" value="Peptidase_C1A_C"/>
</dbReference>
<evidence type="ECO:0000256" key="5">
    <source>
        <dbReference type="ARBA" id="ARBA00022771"/>
    </source>
</evidence>
<dbReference type="InterPro" id="IPR013083">
    <property type="entry name" value="Znf_RING/FYVE/PHD"/>
</dbReference>
<dbReference type="GO" id="GO:0006508">
    <property type="term" value="P:proteolysis"/>
    <property type="evidence" value="ECO:0007669"/>
    <property type="project" value="UniProtKB-KW"/>
</dbReference>
<dbReference type="InterPro" id="IPR001841">
    <property type="entry name" value="Znf_RING"/>
</dbReference>
<evidence type="ECO:0000256" key="12">
    <source>
        <dbReference type="SAM" id="Phobius"/>
    </source>
</evidence>
<accession>A0A8J4T0K2</accession>
<sequence>MITESLGKDLLSFLEKNETVWVSVSVGSRGPVKNLNRGSLVFVSISFIVLMIISSAWLIFYFIQKIRDTNARDRSQVTHTHTHTHTNIYRRLGDAAKKAISKLTTRTVKRGDKETEPDFNHCAVCIEGYQLNDVVRILPCKHVFHKMCVDPWLNEHCTCPMCKLNILKALGIMPNLQCVDNVGFDMERMTRTHSSSQRVALMDVTSETSISVEPLTRSGSSQLLSESELTHTHTHRTGEINIAVTKEWFIVGSFAVLSVLTLCYMIIRATGNTYDNTPLLVFNVSHGALTRFSVELRNNTKGEITELLNQLFNRSYYTQADYLQAWINLQDSVKRQTFLNTHSKDVKYAAVYGVNRFSALSTQQFKDLYLRAHPHEVSKYRFFQDGRLGAPVYPRKFDWRDHGAVGPVRDQKSCGGCWAFSVVSAIESVRVKDGGTFQSLSVQQVLDCAYKSEGCMGGSPVVTLNWLKQ</sequence>
<dbReference type="AlphaFoldDB" id="A0A8J4T0K2"/>
<evidence type="ECO:0000313" key="14">
    <source>
        <dbReference type="EMBL" id="KAF5880081.1"/>
    </source>
</evidence>
<evidence type="ECO:0000259" key="13">
    <source>
        <dbReference type="PROSITE" id="PS50089"/>
    </source>
</evidence>
<dbReference type="CDD" id="cd16803">
    <property type="entry name" value="RING-H2_RNF130"/>
    <property type="match status" value="1"/>
</dbReference>
<evidence type="ECO:0000256" key="7">
    <source>
        <dbReference type="ARBA" id="ARBA00022807"/>
    </source>
</evidence>
<evidence type="ECO:0000256" key="10">
    <source>
        <dbReference type="ARBA" id="ARBA00023136"/>
    </source>
</evidence>
<feature type="transmembrane region" description="Helical" evidence="12">
    <location>
        <begin position="40"/>
        <end position="63"/>
    </location>
</feature>
<dbReference type="InterPro" id="IPR000169">
    <property type="entry name" value="Pept_cys_AS"/>
</dbReference>
<dbReference type="SUPFAM" id="SSF57850">
    <property type="entry name" value="RING/U-box"/>
    <property type="match status" value="1"/>
</dbReference>
<proteinExistence type="predicted"/>
<evidence type="ECO:0000256" key="11">
    <source>
        <dbReference type="PROSITE-ProRule" id="PRU00175"/>
    </source>
</evidence>
<dbReference type="GO" id="GO:0016020">
    <property type="term" value="C:membrane"/>
    <property type="evidence" value="ECO:0007669"/>
    <property type="project" value="UniProtKB-SubCell"/>
</dbReference>
<comment type="subcellular location">
    <subcellularLocation>
        <location evidence="1">Membrane</location>
    </subcellularLocation>
</comment>
<keyword evidence="6" id="KW-0378">Hydrolase</keyword>
<name>A0A8J4T0K2_CLAMG</name>
<dbReference type="PROSITE" id="PS00139">
    <property type="entry name" value="THIOL_PROTEASE_CYS"/>
    <property type="match status" value="1"/>
</dbReference>
<keyword evidence="4" id="KW-0479">Metal-binding</keyword>
<dbReference type="SMART" id="SM00184">
    <property type="entry name" value="RING"/>
    <property type="match status" value="1"/>
</dbReference>
<reference evidence="14" key="1">
    <citation type="submission" date="2020-07" db="EMBL/GenBank/DDBJ databases">
        <title>Clarias magur genome sequencing, assembly and annotation.</title>
        <authorList>
            <person name="Kushwaha B."/>
            <person name="Kumar R."/>
            <person name="Das P."/>
            <person name="Joshi C.G."/>
            <person name="Kumar D."/>
            <person name="Nagpure N.S."/>
            <person name="Pandey M."/>
            <person name="Agarwal S."/>
            <person name="Srivastava S."/>
            <person name="Singh M."/>
            <person name="Sahoo L."/>
            <person name="Jayasankar P."/>
            <person name="Meher P.K."/>
            <person name="Koringa P.G."/>
            <person name="Iquebal M.A."/>
            <person name="Das S.P."/>
            <person name="Bit A."/>
            <person name="Patnaik S."/>
            <person name="Patel N."/>
            <person name="Shah T.M."/>
            <person name="Hinsu A."/>
            <person name="Jena J.K."/>
        </authorList>
    </citation>
    <scope>NUCLEOTIDE SEQUENCE</scope>
    <source>
        <strain evidence="14">CIFAMagur01</strain>
        <tissue evidence="14">Testis</tissue>
    </source>
</reference>
<protein>
    <submittedName>
        <fullName evidence="14">E3 ubiquitin-protein ligase</fullName>
    </submittedName>
</protein>
<evidence type="ECO:0000256" key="3">
    <source>
        <dbReference type="ARBA" id="ARBA00022692"/>
    </source>
</evidence>
<dbReference type="SUPFAM" id="SSF54001">
    <property type="entry name" value="Cysteine proteinases"/>
    <property type="match status" value="1"/>
</dbReference>
<feature type="domain" description="RING-type" evidence="13">
    <location>
        <begin position="122"/>
        <end position="163"/>
    </location>
</feature>
<feature type="non-terminal residue" evidence="14">
    <location>
        <position position="1"/>
    </location>
</feature>
<comment type="caution">
    <text evidence="14">The sequence shown here is derived from an EMBL/GenBank/DDBJ whole genome shotgun (WGS) entry which is preliminary data.</text>
</comment>
<dbReference type="PROSITE" id="PS50089">
    <property type="entry name" value="ZF_RING_2"/>
    <property type="match status" value="1"/>
</dbReference>
<dbReference type="EMBL" id="QNUK01001700">
    <property type="protein sequence ID" value="KAF5880081.1"/>
    <property type="molecule type" value="Genomic_DNA"/>
</dbReference>
<gene>
    <name evidence="14" type="primary">rnf130</name>
    <name evidence="14" type="ORF">DAT39_023417</name>
</gene>
<evidence type="ECO:0000256" key="6">
    <source>
        <dbReference type="ARBA" id="ARBA00022801"/>
    </source>
</evidence>
<evidence type="ECO:0000256" key="9">
    <source>
        <dbReference type="ARBA" id="ARBA00022989"/>
    </source>
</evidence>
<keyword evidence="8" id="KW-0862">Zinc</keyword>
<keyword evidence="3 12" id="KW-0812">Transmembrane</keyword>
<dbReference type="GO" id="GO:0008270">
    <property type="term" value="F:zinc ion binding"/>
    <property type="evidence" value="ECO:0007669"/>
    <property type="project" value="UniProtKB-KW"/>
</dbReference>
<dbReference type="Proteomes" id="UP000727407">
    <property type="component" value="Unassembled WGS sequence"/>
</dbReference>
<keyword evidence="10 12" id="KW-0472">Membrane</keyword>
<dbReference type="Pfam" id="PF00112">
    <property type="entry name" value="Peptidase_C1"/>
    <property type="match status" value="1"/>
</dbReference>
<dbReference type="FunFam" id="3.30.40.10:FF:000009">
    <property type="entry name" value="E3 ubiquitin-protein ligase RNF130"/>
    <property type="match status" value="1"/>
</dbReference>
<dbReference type="OrthoDB" id="5357315at2759"/>
<keyword evidence="9 12" id="KW-1133">Transmembrane helix</keyword>
<keyword evidence="5 11" id="KW-0863">Zinc-finger</keyword>